<organism evidence="1">
    <name type="scientific">marine metagenome</name>
    <dbReference type="NCBI Taxonomy" id="408172"/>
    <lineage>
        <taxon>unclassified sequences</taxon>
        <taxon>metagenomes</taxon>
        <taxon>ecological metagenomes</taxon>
    </lineage>
</organism>
<name>A0A382KHR9_9ZZZZ</name>
<gene>
    <name evidence="1" type="ORF">METZ01_LOCUS275351</name>
</gene>
<evidence type="ECO:0000313" key="1">
    <source>
        <dbReference type="EMBL" id="SVC22497.1"/>
    </source>
</evidence>
<reference evidence="1" key="1">
    <citation type="submission" date="2018-05" db="EMBL/GenBank/DDBJ databases">
        <authorList>
            <person name="Lanie J.A."/>
            <person name="Ng W.-L."/>
            <person name="Kazmierczak K.M."/>
            <person name="Andrzejewski T.M."/>
            <person name="Davidsen T.M."/>
            <person name="Wayne K.J."/>
            <person name="Tettelin H."/>
            <person name="Glass J.I."/>
            <person name="Rusch D."/>
            <person name="Podicherti R."/>
            <person name="Tsui H.-C.T."/>
            <person name="Winkler M.E."/>
        </authorList>
    </citation>
    <scope>NUCLEOTIDE SEQUENCE</scope>
</reference>
<dbReference type="EMBL" id="UINC01079980">
    <property type="protein sequence ID" value="SVC22497.1"/>
    <property type="molecule type" value="Genomic_DNA"/>
</dbReference>
<protein>
    <submittedName>
        <fullName evidence="1">Uncharacterized protein</fullName>
    </submittedName>
</protein>
<sequence length="134" mass="15031">MLADFLWGYHRFKSGNNLTILVHQELGEVPADIGIAVGVGFGCFEQVVDLAGIIAVHFYLGEKLEVGVVFRCREFENFFVSARLLCTELVTWESQYLEIVMLTLQSTQTCVLRSEASLTGKIDNQECLIAIVRK</sequence>
<dbReference type="AlphaFoldDB" id="A0A382KHR9"/>
<proteinExistence type="predicted"/>
<accession>A0A382KHR9</accession>
<dbReference type="AntiFam" id="ANF00238">
    <property type="entry name" value="Shadow ORF (opposite gpx1)"/>
</dbReference>